<dbReference type="InterPro" id="IPR000210">
    <property type="entry name" value="BTB/POZ_dom"/>
</dbReference>
<dbReference type="InterPro" id="IPR011333">
    <property type="entry name" value="SKP1/BTB/POZ_sf"/>
</dbReference>
<dbReference type="AlphaFoldDB" id="A0AAN7W8F6"/>
<dbReference type="SUPFAM" id="SSF54695">
    <property type="entry name" value="POZ domain"/>
    <property type="match status" value="1"/>
</dbReference>
<dbReference type="Pfam" id="PF00651">
    <property type="entry name" value="BTB"/>
    <property type="match status" value="1"/>
</dbReference>
<evidence type="ECO:0000313" key="2">
    <source>
        <dbReference type="EMBL" id="KAK5692387.1"/>
    </source>
</evidence>
<accession>A0AAN7W8F6</accession>
<dbReference type="Gene3D" id="3.30.710.10">
    <property type="entry name" value="Potassium Channel Kv1.1, Chain A"/>
    <property type="match status" value="1"/>
</dbReference>
<gene>
    <name evidence="2" type="ORF">LTR97_010695</name>
</gene>
<protein>
    <recommendedName>
        <fullName evidence="1">BTB domain-containing protein</fullName>
    </recommendedName>
</protein>
<reference evidence="2" key="1">
    <citation type="submission" date="2023-08" db="EMBL/GenBank/DDBJ databases">
        <title>Black Yeasts Isolated from many extreme environments.</title>
        <authorList>
            <person name="Coleine C."/>
            <person name="Stajich J.E."/>
            <person name="Selbmann L."/>
        </authorList>
    </citation>
    <scope>NUCLEOTIDE SEQUENCE</scope>
    <source>
        <strain evidence="2">CCFEE 5810</strain>
    </source>
</reference>
<dbReference type="PROSITE" id="PS50097">
    <property type="entry name" value="BTB"/>
    <property type="match status" value="1"/>
</dbReference>
<proteinExistence type="predicted"/>
<evidence type="ECO:0000259" key="1">
    <source>
        <dbReference type="PROSITE" id="PS50097"/>
    </source>
</evidence>
<organism evidence="2 3">
    <name type="scientific">Elasticomyces elasticus</name>
    <dbReference type="NCBI Taxonomy" id="574655"/>
    <lineage>
        <taxon>Eukaryota</taxon>
        <taxon>Fungi</taxon>
        <taxon>Dikarya</taxon>
        <taxon>Ascomycota</taxon>
        <taxon>Pezizomycotina</taxon>
        <taxon>Dothideomycetes</taxon>
        <taxon>Dothideomycetidae</taxon>
        <taxon>Mycosphaerellales</taxon>
        <taxon>Teratosphaeriaceae</taxon>
        <taxon>Elasticomyces</taxon>
    </lineage>
</organism>
<dbReference type="Proteomes" id="UP001310594">
    <property type="component" value="Unassembled WGS sequence"/>
</dbReference>
<dbReference type="CDD" id="cd18186">
    <property type="entry name" value="BTB_POZ_ZBTB_KLHL-like"/>
    <property type="match status" value="1"/>
</dbReference>
<comment type="caution">
    <text evidence="2">The sequence shown here is derived from an EMBL/GenBank/DDBJ whole genome shotgun (WGS) entry which is preliminary data.</text>
</comment>
<evidence type="ECO:0000313" key="3">
    <source>
        <dbReference type="Proteomes" id="UP001310594"/>
    </source>
</evidence>
<dbReference type="EMBL" id="JAVRQU010000019">
    <property type="protein sequence ID" value="KAK5692387.1"/>
    <property type="molecule type" value="Genomic_DNA"/>
</dbReference>
<feature type="domain" description="BTB" evidence="1">
    <location>
        <begin position="29"/>
        <end position="96"/>
    </location>
</feature>
<sequence length="354" mass="38757">MTAPSPGAQTTAPSAEAQEPAEIVYAEDGDVILVLQNGVRFRVSAVVLSLVSPVFKTMLGPKFLEGQAPRTAEDPKEIQLPDDNTAGIALMVRLTHGVSNGPKPFSNSTLLSLPTWLLELGVVADKYDCIRAVTLAAEALMRRHAAYMNFESTAAVSKPTVKGYAKFAAAAFLLQIDNLFTFFTRRLVLDAVDSFGEIFEMQAHGLLPPNVILGLEEQRTAVREYLLDTVADSAHGQCKSKFCSFKAKGGIYPTELARLLSLPRWPPPWSAHRIRSVLQKLYKCDSLALGNEYSCGHSDSTTLGSLELQQICHKVSEQARGLCLTCARQDNLQSKCEHINELKAFPMNDPFMQA</sequence>
<name>A0AAN7W8F6_9PEZI</name>